<comment type="caution">
    <text evidence="1">The sequence shown here is derived from an EMBL/GenBank/DDBJ whole genome shotgun (WGS) entry which is preliminary data.</text>
</comment>
<organism evidence="1 2">
    <name type="scientific">Mucilaginibacter terrae</name>
    <dbReference type="NCBI Taxonomy" id="1955052"/>
    <lineage>
        <taxon>Bacteria</taxon>
        <taxon>Pseudomonadati</taxon>
        <taxon>Bacteroidota</taxon>
        <taxon>Sphingobacteriia</taxon>
        <taxon>Sphingobacteriales</taxon>
        <taxon>Sphingobacteriaceae</taxon>
        <taxon>Mucilaginibacter</taxon>
    </lineage>
</organism>
<protein>
    <submittedName>
        <fullName evidence="1">Uncharacterized protein</fullName>
    </submittedName>
</protein>
<sequence length="38" mass="4404">MSRNAATDELYFVTLNIHSKNYSRSLKVTPWKAVKNGY</sequence>
<keyword evidence="2" id="KW-1185">Reference proteome</keyword>
<evidence type="ECO:0000313" key="1">
    <source>
        <dbReference type="EMBL" id="MDT3403063.1"/>
    </source>
</evidence>
<dbReference type="EMBL" id="JAVLVU010000001">
    <property type="protein sequence ID" value="MDT3403063.1"/>
    <property type="molecule type" value="Genomic_DNA"/>
</dbReference>
<accession>A0ABU3GTF6</accession>
<gene>
    <name evidence="1" type="ORF">QE417_002135</name>
</gene>
<evidence type="ECO:0000313" key="2">
    <source>
        <dbReference type="Proteomes" id="UP001258315"/>
    </source>
</evidence>
<proteinExistence type="predicted"/>
<name>A0ABU3GTF6_9SPHI</name>
<reference evidence="2" key="1">
    <citation type="submission" date="2023-07" db="EMBL/GenBank/DDBJ databases">
        <title>Functional and genomic diversity of the sorghum phyllosphere microbiome.</title>
        <authorList>
            <person name="Shade A."/>
        </authorList>
    </citation>
    <scope>NUCLEOTIDE SEQUENCE [LARGE SCALE GENOMIC DNA]</scope>
    <source>
        <strain evidence="2">SORGH_AS_0422</strain>
    </source>
</reference>
<dbReference type="Proteomes" id="UP001258315">
    <property type="component" value="Unassembled WGS sequence"/>
</dbReference>